<name>A0A3P7BBX5_HYMDI</name>
<accession>A0A3P7BBX5</accession>
<protein>
    <submittedName>
        <fullName evidence="1">Uncharacterized protein</fullName>
    </submittedName>
</protein>
<dbReference type="Proteomes" id="UP000274504">
    <property type="component" value="Unassembled WGS sequence"/>
</dbReference>
<organism evidence="1 2">
    <name type="scientific">Hymenolepis diminuta</name>
    <name type="common">Rat tapeworm</name>
    <dbReference type="NCBI Taxonomy" id="6216"/>
    <lineage>
        <taxon>Eukaryota</taxon>
        <taxon>Metazoa</taxon>
        <taxon>Spiralia</taxon>
        <taxon>Lophotrochozoa</taxon>
        <taxon>Platyhelminthes</taxon>
        <taxon>Cestoda</taxon>
        <taxon>Eucestoda</taxon>
        <taxon>Cyclophyllidea</taxon>
        <taxon>Hymenolepididae</taxon>
        <taxon>Hymenolepis</taxon>
    </lineage>
</organism>
<gene>
    <name evidence="1" type="ORF">HDID_LOCUS6243</name>
</gene>
<sequence length="54" mass="5908">MTAHQPRNISLAKSNFAFLYAAAPTAPPVFLFASKFGVIPEVVSVFLKVFHCLL</sequence>
<reference evidence="1 2" key="1">
    <citation type="submission" date="2018-11" db="EMBL/GenBank/DDBJ databases">
        <authorList>
            <consortium name="Pathogen Informatics"/>
        </authorList>
    </citation>
    <scope>NUCLEOTIDE SEQUENCE [LARGE SCALE GENOMIC DNA]</scope>
</reference>
<dbReference type="EMBL" id="UYSG01004631">
    <property type="protein sequence ID" value="VDL58561.1"/>
    <property type="molecule type" value="Genomic_DNA"/>
</dbReference>
<evidence type="ECO:0000313" key="2">
    <source>
        <dbReference type="Proteomes" id="UP000274504"/>
    </source>
</evidence>
<dbReference type="AlphaFoldDB" id="A0A3P7BBX5"/>
<dbReference type="OrthoDB" id="6247199at2759"/>
<evidence type="ECO:0000313" key="1">
    <source>
        <dbReference type="EMBL" id="VDL58561.1"/>
    </source>
</evidence>
<proteinExistence type="predicted"/>